<gene>
    <name evidence="1" type="ORF">LKD23_11755</name>
</gene>
<proteinExistence type="predicted"/>
<reference evidence="1" key="1">
    <citation type="submission" date="2021-10" db="EMBL/GenBank/DDBJ databases">
        <title>Anaerobic single-cell dispensing facilitates the cultivation of human gut bacteria.</title>
        <authorList>
            <person name="Afrizal A."/>
        </authorList>
    </citation>
    <scope>NUCLEOTIDE SEQUENCE</scope>
    <source>
        <strain evidence="1">CLA-AA-H233</strain>
    </source>
</reference>
<keyword evidence="2" id="KW-1185">Reference proteome</keyword>
<organism evidence="1 2">
    <name type="scientific">Faecalibacterium butyricigenerans</name>
    <dbReference type="NCBI Taxonomy" id="1851427"/>
    <lineage>
        <taxon>Bacteria</taxon>
        <taxon>Bacillati</taxon>
        <taxon>Bacillota</taxon>
        <taxon>Clostridia</taxon>
        <taxon>Eubacteriales</taxon>
        <taxon>Oscillospiraceae</taxon>
        <taxon>Faecalibacterium</taxon>
    </lineage>
</organism>
<dbReference type="Proteomes" id="UP001430637">
    <property type="component" value="Unassembled WGS sequence"/>
</dbReference>
<accession>A0ABS8FAZ8</accession>
<comment type="caution">
    <text evidence="1">The sequence shown here is derived from an EMBL/GenBank/DDBJ whole genome shotgun (WGS) entry which is preliminary data.</text>
</comment>
<name>A0ABS8FAZ8_9FIRM</name>
<protein>
    <submittedName>
        <fullName evidence="1">Uncharacterized protein</fullName>
    </submittedName>
</protein>
<sequence length="62" mass="6957">MSILVIFEMPLSFMQPPQKALPSRPCGPYKQSGALSADPEKFLHSYYNKAVNGKPAFLMRNL</sequence>
<dbReference type="RefSeq" id="WP_227621813.1">
    <property type="nucleotide sequence ID" value="NZ_JAJEQL010000044.1"/>
</dbReference>
<evidence type="ECO:0000313" key="2">
    <source>
        <dbReference type="Proteomes" id="UP001430637"/>
    </source>
</evidence>
<dbReference type="EMBL" id="JAJEQL010000044">
    <property type="protein sequence ID" value="MCC2200416.1"/>
    <property type="molecule type" value="Genomic_DNA"/>
</dbReference>
<evidence type="ECO:0000313" key="1">
    <source>
        <dbReference type="EMBL" id="MCC2200416.1"/>
    </source>
</evidence>